<accession>A0A839EAJ2</accession>
<dbReference type="AlphaFoldDB" id="A0A839EAJ2"/>
<dbReference type="Proteomes" id="UP000585905">
    <property type="component" value="Unassembled WGS sequence"/>
</dbReference>
<comment type="caution">
    <text evidence="1">The sequence shown here is derived from an EMBL/GenBank/DDBJ whole genome shotgun (WGS) entry which is preliminary data.</text>
</comment>
<protein>
    <recommendedName>
        <fullName evidence="3">DUF4862 family protein</fullName>
    </recommendedName>
</protein>
<name>A0A839EAJ2_9MICO</name>
<dbReference type="EMBL" id="JACGWX010000006">
    <property type="protein sequence ID" value="MBA8848750.1"/>
    <property type="molecule type" value="Genomic_DNA"/>
</dbReference>
<keyword evidence="2" id="KW-1185">Reference proteome</keyword>
<sequence>MPHLVESPGYVVGAYAVSRAHSVWDAREEEALYDRLATDDRIAGLELPWLGRLHPHDDDWLAAHFPERFTGIITSIPGLMSRIAGDPDHGLASMNESGRRAAVAEARRIGEAARRWNDREGRRVVSAVELHAGPRADRADAGALARSLDELARAEWDGAEIVIEHCDAAVAGRPREKGFLGLDAELRALADAPASWGVSLNWGRSALELRDGDRVVEHIVAAREAGRLRGLMFSGAAAEPSAFGDAWTDAHLPLQRSTSAPHGEPTSLLTEEAVGAALDAARAWSWSGVKVGCADRSATLDVRVAIVDEALSALDRAARGRRPRGVAGSLSPEPFEKY</sequence>
<gene>
    <name evidence="1" type="ORF">FHX53_002360</name>
</gene>
<dbReference type="RefSeq" id="WP_182491511.1">
    <property type="nucleotide sequence ID" value="NZ_BAAAOV010000011.1"/>
</dbReference>
<evidence type="ECO:0008006" key="3">
    <source>
        <dbReference type="Google" id="ProtNLM"/>
    </source>
</evidence>
<dbReference type="InterPro" id="IPR032344">
    <property type="entry name" value="DUF4862"/>
</dbReference>
<reference evidence="1 2" key="1">
    <citation type="submission" date="2020-07" db="EMBL/GenBank/DDBJ databases">
        <title>Sequencing the genomes of 1000 actinobacteria strains.</title>
        <authorList>
            <person name="Klenk H.-P."/>
        </authorList>
    </citation>
    <scope>NUCLEOTIDE SEQUENCE [LARGE SCALE GENOMIC DNA]</scope>
    <source>
        <strain evidence="1 2">DSM 19663</strain>
    </source>
</reference>
<dbReference type="Pfam" id="PF16154">
    <property type="entry name" value="DUF4862"/>
    <property type="match status" value="1"/>
</dbReference>
<proteinExistence type="predicted"/>
<organism evidence="1 2">
    <name type="scientific">Microcella alkalica</name>
    <dbReference type="NCBI Taxonomy" id="355930"/>
    <lineage>
        <taxon>Bacteria</taxon>
        <taxon>Bacillati</taxon>
        <taxon>Actinomycetota</taxon>
        <taxon>Actinomycetes</taxon>
        <taxon>Micrococcales</taxon>
        <taxon>Microbacteriaceae</taxon>
        <taxon>Microcella</taxon>
    </lineage>
</organism>
<evidence type="ECO:0000313" key="2">
    <source>
        <dbReference type="Proteomes" id="UP000585905"/>
    </source>
</evidence>
<evidence type="ECO:0000313" key="1">
    <source>
        <dbReference type="EMBL" id="MBA8848750.1"/>
    </source>
</evidence>